<evidence type="ECO:0000313" key="4">
    <source>
        <dbReference type="Proteomes" id="UP000182719"/>
    </source>
</evidence>
<feature type="region of interest" description="Disordered" evidence="1">
    <location>
        <begin position="352"/>
        <end position="390"/>
    </location>
</feature>
<feature type="compositionally biased region" description="Basic and acidic residues" evidence="1">
    <location>
        <begin position="359"/>
        <end position="368"/>
    </location>
</feature>
<dbReference type="CDD" id="cd00118">
    <property type="entry name" value="LysM"/>
    <property type="match status" value="1"/>
</dbReference>
<dbReference type="InterPro" id="IPR036779">
    <property type="entry name" value="LysM_dom_sf"/>
</dbReference>
<dbReference type="PROSITE" id="PS51782">
    <property type="entry name" value="LYSM"/>
    <property type="match status" value="1"/>
</dbReference>
<dbReference type="SMART" id="SM00257">
    <property type="entry name" value="LysM"/>
    <property type="match status" value="1"/>
</dbReference>
<gene>
    <name evidence="3" type="ORF">SAMN05444354_1238</name>
</gene>
<dbReference type="EMBL" id="FOAP01000023">
    <property type="protein sequence ID" value="SEM78324.1"/>
    <property type="molecule type" value="Genomic_DNA"/>
</dbReference>
<protein>
    <submittedName>
        <fullName evidence="3">Peptidase_C39 like family protein</fullName>
    </submittedName>
</protein>
<sequence length="509" mass="53052">MAEYRIRAGDTLSSIARQHKVGVNELAQANHIRNPNKILVGDTLKLPGGRPPSSGNTTATPSLHRPRPAPINTADVFEAPPSRPATSTGPFRDEKTGRTFKNSNGYPLYAQGDAEWGAKQIGTKTGPRDNMTNFGCAVSSVAMAISGITGRTVTPGELDAHMKQKGAMTNNAIGTWGAAGSVDGLGVQVTRQPAGKFGADRIDQELAQGKPVAVGVDYKTGSGANRRLVHDGKTDHWILITGKSADGKSYLANDPATGNAITLRKEGNRLVANALDKDYQTTGDATTFGQGPGKTAPIPAPVSQRPLAPVANSGVQTLAGVGANGFKSVEPADFRHGGVQSQAAIVIGTAEGNRTPKGGVRDSYHGHSDPANNKTNIGSFSVQGSKAARANGDPARADALQLAELASVTPKFETAARAAGLDPRNSLLLASYYDMQTQSPATAAAFLRELPGLASKGVTAETLIQARVHAFQNNGKTGGWHDTPGKVEPDARRRTLALVDALRAQGFAN</sequence>
<dbReference type="Proteomes" id="UP000182719">
    <property type="component" value="Unassembled WGS sequence"/>
</dbReference>
<dbReference type="InterPro" id="IPR018392">
    <property type="entry name" value="LysM"/>
</dbReference>
<dbReference type="OrthoDB" id="5522964at2"/>
<feature type="domain" description="LysM" evidence="2">
    <location>
        <begin position="2"/>
        <end position="46"/>
    </location>
</feature>
<dbReference type="RefSeq" id="WP_075010171.1">
    <property type="nucleotide sequence ID" value="NZ_FOAP01000023.1"/>
</dbReference>
<evidence type="ECO:0000259" key="2">
    <source>
        <dbReference type="PROSITE" id="PS51782"/>
    </source>
</evidence>
<evidence type="ECO:0000313" key="3">
    <source>
        <dbReference type="EMBL" id="SEM78324.1"/>
    </source>
</evidence>
<dbReference type="SUPFAM" id="SSF54106">
    <property type="entry name" value="LysM domain"/>
    <property type="match status" value="1"/>
</dbReference>
<keyword evidence="4" id="KW-1185">Reference proteome</keyword>
<evidence type="ECO:0000256" key="1">
    <source>
        <dbReference type="SAM" id="MobiDB-lite"/>
    </source>
</evidence>
<feature type="compositionally biased region" description="Polar residues" evidence="1">
    <location>
        <begin position="370"/>
        <end position="384"/>
    </location>
</feature>
<dbReference type="Gene3D" id="3.10.350.10">
    <property type="entry name" value="LysM domain"/>
    <property type="match status" value="1"/>
</dbReference>
<name>A0A1H8B889_STIAU</name>
<accession>A0A1H8B889</accession>
<dbReference type="Pfam" id="PF01476">
    <property type="entry name" value="LysM"/>
    <property type="match status" value="1"/>
</dbReference>
<feature type="region of interest" description="Disordered" evidence="1">
    <location>
        <begin position="47"/>
        <end position="106"/>
    </location>
</feature>
<organism evidence="3 4">
    <name type="scientific">Stigmatella aurantiaca</name>
    <dbReference type="NCBI Taxonomy" id="41"/>
    <lineage>
        <taxon>Bacteria</taxon>
        <taxon>Pseudomonadati</taxon>
        <taxon>Myxococcota</taxon>
        <taxon>Myxococcia</taxon>
        <taxon>Myxococcales</taxon>
        <taxon>Cystobacterineae</taxon>
        <taxon>Archangiaceae</taxon>
        <taxon>Stigmatella</taxon>
    </lineage>
</organism>
<proteinExistence type="predicted"/>
<dbReference type="AlphaFoldDB" id="A0A1H8B889"/>
<reference evidence="4" key="1">
    <citation type="submission" date="2016-10" db="EMBL/GenBank/DDBJ databases">
        <authorList>
            <person name="Varghese N."/>
            <person name="Submissions S."/>
        </authorList>
    </citation>
    <scope>NUCLEOTIDE SEQUENCE [LARGE SCALE GENOMIC DNA]</scope>
    <source>
        <strain evidence="4">DSM 17044</strain>
    </source>
</reference>
<dbReference type="Pfam" id="PF13529">
    <property type="entry name" value="Peptidase_C39_2"/>
    <property type="match status" value="1"/>
</dbReference>
<dbReference type="InterPro" id="IPR039564">
    <property type="entry name" value="Peptidase_C39-like"/>
</dbReference>